<evidence type="ECO:0000313" key="2">
    <source>
        <dbReference type="EMBL" id="GAJ30408.1"/>
    </source>
</evidence>
<reference evidence="3" key="1">
    <citation type="journal article" date="2014" name="FEMS Microbiol. Lett.">
        <title>Draft Genomic DNA Sequence of the Facultatively Methylotrophic Bacterium Acidomonas methanolica type strain MB58.</title>
        <authorList>
            <person name="Higashiura N."/>
            <person name="Hadano H."/>
            <person name="Hirakawa H."/>
            <person name="Matsutani M."/>
            <person name="Takabe S."/>
            <person name="Matsushita K."/>
            <person name="Azuma Y."/>
        </authorList>
    </citation>
    <scope>NUCLEOTIDE SEQUENCE [LARGE SCALE GENOMIC DNA]</scope>
    <source>
        <strain evidence="3">MB58</strain>
    </source>
</reference>
<proteinExistence type="predicted"/>
<keyword evidence="1" id="KW-0732">Signal</keyword>
<evidence type="ECO:0000256" key="1">
    <source>
        <dbReference type="SAM" id="SignalP"/>
    </source>
</evidence>
<keyword evidence="3" id="KW-1185">Reference proteome</keyword>
<dbReference type="OrthoDB" id="7271334at2"/>
<sequence length="145" mass="15911">MNRLFLFLTILSACPSLAHAGSFTVIDQRAPDEISEVSRLYVDGNLAAVFKLGPDISSLTRRIETPAGRVNHDYALCGEITILTEDGRHETHQVSSEGILRHPDGHQFEALGADNFTDFYLHDLEDDATVEHHAGKARVCAAPIT</sequence>
<comment type="caution">
    <text evidence="2">The sequence shown here is derived from an EMBL/GenBank/DDBJ whole genome shotgun (WGS) entry which is preliminary data.</text>
</comment>
<evidence type="ECO:0000313" key="3">
    <source>
        <dbReference type="Proteomes" id="UP000019760"/>
    </source>
</evidence>
<feature type="chain" id="PRO_5030001467" evidence="1">
    <location>
        <begin position="21"/>
        <end position="145"/>
    </location>
</feature>
<gene>
    <name evidence="2" type="ORF">Amme_133_008</name>
</gene>
<feature type="signal peptide" evidence="1">
    <location>
        <begin position="1"/>
        <end position="20"/>
    </location>
</feature>
<organism evidence="2 3">
    <name type="scientific">Acidomonas methanolica NBRC 104435</name>
    <dbReference type="NCBI Taxonomy" id="1231351"/>
    <lineage>
        <taxon>Bacteria</taxon>
        <taxon>Pseudomonadati</taxon>
        <taxon>Pseudomonadota</taxon>
        <taxon>Alphaproteobacteria</taxon>
        <taxon>Acetobacterales</taxon>
        <taxon>Acetobacteraceae</taxon>
        <taxon>Acidomonas</taxon>
    </lineage>
</organism>
<reference evidence="2 3" key="2">
    <citation type="journal article" date="2014" name="FEMS Microbiol. Lett.">
        <title>Draft genomic DNA sequence of the facultatively methylotrophic bacterium Acidomonas methanolica type strain MB58.</title>
        <authorList>
            <person name="Higashiura N."/>
            <person name="Hadano H."/>
            <person name="Hirakawa H."/>
            <person name="Matsutani M."/>
            <person name="Takabe S."/>
            <person name="Matsushita K."/>
            <person name="Azuma Y."/>
        </authorList>
    </citation>
    <scope>NUCLEOTIDE SEQUENCE [LARGE SCALE GENOMIC DNA]</scope>
    <source>
        <strain evidence="2 3">MB58</strain>
    </source>
</reference>
<dbReference type="AlphaFoldDB" id="A0A023D8E3"/>
<accession>A0A023D8E3</accession>
<name>A0A023D8E3_ACIMT</name>
<dbReference type="RefSeq" id="WP_042061429.1">
    <property type="nucleotide sequence ID" value="NZ_BAND01000132.1"/>
</dbReference>
<dbReference type="Proteomes" id="UP000019760">
    <property type="component" value="Unassembled WGS sequence"/>
</dbReference>
<dbReference type="EMBL" id="BAND01000132">
    <property type="protein sequence ID" value="GAJ30408.1"/>
    <property type="molecule type" value="Genomic_DNA"/>
</dbReference>
<protein>
    <submittedName>
        <fullName evidence="2">Uncharacterized protein</fullName>
    </submittedName>
</protein>